<dbReference type="PANTHER" id="PTHR42791:SF14">
    <property type="entry name" value="N-ACETYLTRANSFERASE DOMAIN-CONTAINING PROTEIN"/>
    <property type="match status" value="1"/>
</dbReference>
<dbReference type="PROSITE" id="PS51186">
    <property type="entry name" value="GNAT"/>
    <property type="match status" value="1"/>
</dbReference>
<reference evidence="2" key="1">
    <citation type="submission" date="2021-06" db="EMBL/GenBank/DDBJ databases">
        <title>Comparative genomics, transcriptomics and evolutionary studies reveal genomic signatures of adaptation to plant cell wall in hemibiotrophic fungi.</title>
        <authorList>
            <consortium name="DOE Joint Genome Institute"/>
            <person name="Baroncelli R."/>
            <person name="Diaz J.F."/>
            <person name="Benocci T."/>
            <person name="Peng M."/>
            <person name="Battaglia E."/>
            <person name="Haridas S."/>
            <person name="Andreopoulos W."/>
            <person name="Labutti K."/>
            <person name="Pangilinan J."/>
            <person name="Floch G.L."/>
            <person name="Makela M.R."/>
            <person name="Henrissat B."/>
            <person name="Grigoriev I.V."/>
            <person name="Crouch J.A."/>
            <person name="De Vries R.P."/>
            <person name="Sukno S.A."/>
            <person name="Thon M.R."/>
        </authorList>
    </citation>
    <scope>NUCLEOTIDE SEQUENCE</scope>
    <source>
        <strain evidence="2">MAFF235873</strain>
    </source>
</reference>
<dbReference type="Gene3D" id="3.40.630.30">
    <property type="match status" value="1"/>
</dbReference>
<dbReference type="AlphaFoldDB" id="A0AAD9H5K4"/>
<sequence length="210" mass="23575">MAIEIQTVVEADLRRCAEVEQLAFAESPLNPVLFPGLPENVLEVRAAELGKLLREDATVRMFKAVDTTLSDDGGIVGWCKFNVHEDGMPEPKPRVWPPGANEEACRMLFVGLDQMRQRLMAGKRAVYIHILVTDPKHQRRGAGLQLMAPAMQEGVRLGLPVYLESSSAGHRLYTKVGFKDVEEHRLDFSHLGVELVHSNWAMIWEPPNQQ</sequence>
<name>A0AAD9H5K4_9PEZI</name>
<dbReference type="InterPro" id="IPR052523">
    <property type="entry name" value="Trichothecene_AcTrans"/>
</dbReference>
<dbReference type="GO" id="GO:0016747">
    <property type="term" value="F:acyltransferase activity, transferring groups other than amino-acyl groups"/>
    <property type="evidence" value="ECO:0007669"/>
    <property type="project" value="InterPro"/>
</dbReference>
<dbReference type="CDD" id="cd04301">
    <property type="entry name" value="NAT_SF"/>
    <property type="match status" value="1"/>
</dbReference>
<dbReference type="Proteomes" id="UP001232148">
    <property type="component" value="Unassembled WGS sequence"/>
</dbReference>
<gene>
    <name evidence="2" type="ORF">LX32DRAFT_205807</name>
</gene>
<protein>
    <submittedName>
        <fullName evidence="2">Acetyltransferase</fullName>
    </submittedName>
</protein>
<dbReference type="Pfam" id="PF00583">
    <property type="entry name" value="Acetyltransf_1"/>
    <property type="match status" value="1"/>
</dbReference>
<dbReference type="InterPro" id="IPR016181">
    <property type="entry name" value="Acyl_CoA_acyltransferase"/>
</dbReference>
<comment type="caution">
    <text evidence="2">The sequence shown here is derived from an EMBL/GenBank/DDBJ whole genome shotgun (WGS) entry which is preliminary data.</text>
</comment>
<organism evidence="2 3">
    <name type="scientific">Colletotrichum zoysiae</name>
    <dbReference type="NCBI Taxonomy" id="1216348"/>
    <lineage>
        <taxon>Eukaryota</taxon>
        <taxon>Fungi</taxon>
        <taxon>Dikarya</taxon>
        <taxon>Ascomycota</taxon>
        <taxon>Pezizomycotina</taxon>
        <taxon>Sordariomycetes</taxon>
        <taxon>Hypocreomycetidae</taxon>
        <taxon>Glomerellales</taxon>
        <taxon>Glomerellaceae</taxon>
        <taxon>Colletotrichum</taxon>
        <taxon>Colletotrichum graminicola species complex</taxon>
    </lineage>
</organism>
<evidence type="ECO:0000313" key="2">
    <source>
        <dbReference type="EMBL" id="KAK2022187.1"/>
    </source>
</evidence>
<dbReference type="PANTHER" id="PTHR42791">
    <property type="entry name" value="GNAT FAMILY ACETYLTRANSFERASE"/>
    <property type="match status" value="1"/>
</dbReference>
<dbReference type="InterPro" id="IPR000182">
    <property type="entry name" value="GNAT_dom"/>
</dbReference>
<evidence type="ECO:0000259" key="1">
    <source>
        <dbReference type="PROSITE" id="PS51186"/>
    </source>
</evidence>
<dbReference type="SUPFAM" id="SSF55729">
    <property type="entry name" value="Acyl-CoA N-acyltransferases (Nat)"/>
    <property type="match status" value="1"/>
</dbReference>
<feature type="domain" description="N-acetyltransferase" evidence="1">
    <location>
        <begin position="3"/>
        <end position="200"/>
    </location>
</feature>
<keyword evidence="3" id="KW-1185">Reference proteome</keyword>
<evidence type="ECO:0000313" key="3">
    <source>
        <dbReference type="Proteomes" id="UP001232148"/>
    </source>
</evidence>
<dbReference type="EMBL" id="MU843055">
    <property type="protein sequence ID" value="KAK2022187.1"/>
    <property type="molecule type" value="Genomic_DNA"/>
</dbReference>
<accession>A0AAD9H5K4</accession>
<proteinExistence type="predicted"/>